<evidence type="ECO:0000256" key="6">
    <source>
        <dbReference type="SAM" id="Coils"/>
    </source>
</evidence>
<feature type="coiled-coil region" evidence="6">
    <location>
        <begin position="19"/>
        <end position="46"/>
    </location>
</feature>
<comment type="caution">
    <text evidence="8">The sequence shown here is derived from an EMBL/GenBank/DDBJ whole genome shotgun (WGS) entry which is preliminary data.</text>
</comment>
<proteinExistence type="inferred from homology"/>
<keyword evidence="4 5" id="KW-0653">Protein transport</keyword>
<protein>
    <recommendedName>
        <fullName evidence="5">Importin subunit alpha</fullName>
    </recommendedName>
</protein>
<dbReference type="InterPro" id="IPR024931">
    <property type="entry name" value="Importin_alpha"/>
</dbReference>
<evidence type="ECO:0000259" key="7">
    <source>
        <dbReference type="PROSITE" id="PS51214"/>
    </source>
</evidence>
<reference evidence="8 9" key="1">
    <citation type="submission" date="2012-05" db="EMBL/GenBank/DDBJ databases">
        <title>Recombination and specialization in a pathogen metapopulation.</title>
        <authorList>
            <person name="Gardiner A."/>
            <person name="Kemen E."/>
            <person name="Schultz-Larsen T."/>
            <person name="MacLean D."/>
            <person name="Van Oosterhout C."/>
            <person name="Jones J.D.G."/>
        </authorList>
    </citation>
    <scope>NUCLEOTIDE SEQUENCE [LARGE SCALE GENOMIC DNA]</scope>
    <source>
        <strain evidence="8 9">Ac Nc2</strain>
    </source>
</reference>
<dbReference type="AlphaFoldDB" id="A0A024G064"/>
<evidence type="ECO:0000256" key="4">
    <source>
        <dbReference type="ARBA" id="ARBA00022927"/>
    </source>
</evidence>
<dbReference type="GO" id="GO:0006606">
    <property type="term" value="P:protein import into nucleus"/>
    <property type="evidence" value="ECO:0007669"/>
    <property type="project" value="InterPro"/>
</dbReference>
<dbReference type="Proteomes" id="UP000053237">
    <property type="component" value="Unassembled WGS sequence"/>
</dbReference>
<dbReference type="InterPro" id="IPR002652">
    <property type="entry name" value="Importin-a_IBB"/>
</dbReference>
<comment type="similarity">
    <text evidence="1 5">Belongs to the importin alpha family.</text>
</comment>
<dbReference type="GO" id="GO:0005737">
    <property type="term" value="C:cytoplasm"/>
    <property type="evidence" value="ECO:0007669"/>
    <property type="project" value="InterPro"/>
</dbReference>
<evidence type="ECO:0000256" key="5">
    <source>
        <dbReference type="PIRNR" id="PIRNR005673"/>
    </source>
</evidence>
<keyword evidence="3" id="KW-0677">Repeat</keyword>
<keyword evidence="6" id="KW-0175">Coiled coil</keyword>
<accession>A0A024G064</accession>
<name>A0A024G064_9STRA</name>
<dbReference type="OrthoDB" id="3197624at2759"/>
<keyword evidence="9" id="KW-1185">Reference proteome</keyword>
<gene>
    <name evidence="8" type="ORF">BN9_008260</name>
</gene>
<dbReference type="GO" id="GO:0061608">
    <property type="term" value="F:nuclear import signal receptor activity"/>
    <property type="evidence" value="ECO:0007669"/>
    <property type="project" value="InterPro"/>
</dbReference>
<evidence type="ECO:0000256" key="1">
    <source>
        <dbReference type="ARBA" id="ARBA00010394"/>
    </source>
</evidence>
<dbReference type="InParanoid" id="A0A024G064"/>
<evidence type="ECO:0000313" key="8">
    <source>
        <dbReference type="EMBL" id="CCI40042.1"/>
    </source>
</evidence>
<dbReference type="InterPro" id="IPR011989">
    <property type="entry name" value="ARM-like"/>
</dbReference>
<sequence>MAILIDRRRRSSYKKGIDSESIRERRENVSKQIRKLSKEHKLQQRRRMNHTIPPPLLQTTATYNHQKSTTSMRRDVQRLAAKILSFDTNEQLNGVSDLRELLFSHPDSLIGIVLDLDLVPLLMEFLQAYNNPPIQIQSAWALTRIVSNSSQENICSNLIPILCELTLGRNDDVCEQAIWSLGYLARASTTLRDYILDAGVMMPMLIVVKQSRENEYILRTAMWTISNFFRHRTIPDLQLVGPVMEILRLVIDATDQEVLIDACCTLLAFSTCSEIVESIIENGICERVIDLLSHSCEKIQSAAIQIVGNVLAESEHVTKTMLELDICLRFPTLMKHPNDSIRRDVCWAISNVTAVSKIEIQTVIDAHLIPILLHISTEDEFSVKREAIWALSNAICHGTRDQVAILIEHGCEPIFFKMLKTVDVDVLNLCLDTLKCILSHKNVLLDEMDSQNTIQSLQYHPNKSALHLFPISTHILNSVDIAIKATEIIDNYADEDTTMADS</sequence>
<evidence type="ECO:0000256" key="2">
    <source>
        <dbReference type="ARBA" id="ARBA00022448"/>
    </source>
</evidence>
<dbReference type="SUPFAM" id="SSF48371">
    <property type="entry name" value="ARM repeat"/>
    <property type="match status" value="1"/>
</dbReference>
<dbReference type="STRING" id="65357.A0A024G064"/>
<evidence type="ECO:0000313" key="9">
    <source>
        <dbReference type="Proteomes" id="UP000053237"/>
    </source>
</evidence>
<dbReference type="Gene3D" id="1.25.10.10">
    <property type="entry name" value="Leucine-rich Repeat Variant"/>
    <property type="match status" value="1"/>
</dbReference>
<organism evidence="8 9">
    <name type="scientific">Albugo candida</name>
    <dbReference type="NCBI Taxonomy" id="65357"/>
    <lineage>
        <taxon>Eukaryota</taxon>
        <taxon>Sar</taxon>
        <taxon>Stramenopiles</taxon>
        <taxon>Oomycota</taxon>
        <taxon>Peronosporomycetes</taxon>
        <taxon>Albuginales</taxon>
        <taxon>Albuginaceae</taxon>
        <taxon>Albugo</taxon>
    </lineage>
</organism>
<dbReference type="PANTHER" id="PTHR23316">
    <property type="entry name" value="IMPORTIN ALPHA"/>
    <property type="match status" value="1"/>
</dbReference>
<dbReference type="Pfam" id="PF01749">
    <property type="entry name" value="IBB"/>
    <property type="match status" value="1"/>
</dbReference>
<dbReference type="SMART" id="SM00185">
    <property type="entry name" value="ARM"/>
    <property type="match status" value="7"/>
</dbReference>
<dbReference type="EMBL" id="CAIX01000005">
    <property type="protein sequence ID" value="CCI40042.1"/>
    <property type="molecule type" value="Genomic_DNA"/>
</dbReference>
<dbReference type="PROSITE" id="PS51214">
    <property type="entry name" value="IBB"/>
    <property type="match status" value="1"/>
</dbReference>
<feature type="domain" description="IBB" evidence="7">
    <location>
        <begin position="1"/>
        <end position="55"/>
    </location>
</feature>
<evidence type="ECO:0000256" key="3">
    <source>
        <dbReference type="ARBA" id="ARBA00022737"/>
    </source>
</evidence>
<dbReference type="InterPro" id="IPR016024">
    <property type="entry name" value="ARM-type_fold"/>
</dbReference>
<dbReference type="InterPro" id="IPR000225">
    <property type="entry name" value="Armadillo"/>
</dbReference>
<dbReference type="PIRSF" id="PIRSF005673">
    <property type="entry name" value="Importin_alpha"/>
    <property type="match status" value="1"/>
</dbReference>
<dbReference type="Pfam" id="PF00514">
    <property type="entry name" value="Arm"/>
    <property type="match status" value="2"/>
</dbReference>
<keyword evidence="2 5" id="KW-0813">Transport</keyword>